<evidence type="ECO:0000313" key="2">
    <source>
        <dbReference type="Proteomes" id="UP000318437"/>
    </source>
</evidence>
<dbReference type="AlphaFoldDB" id="A0A5C6CD13"/>
<keyword evidence="2" id="KW-1185">Reference proteome</keyword>
<dbReference type="Proteomes" id="UP000318437">
    <property type="component" value="Unassembled WGS sequence"/>
</dbReference>
<organism evidence="1 2">
    <name type="scientific">Bythopirellula polymerisocia</name>
    <dbReference type="NCBI Taxonomy" id="2528003"/>
    <lineage>
        <taxon>Bacteria</taxon>
        <taxon>Pseudomonadati</taxon>
        <taxon>Planctomycetota</taxon>
        <taxon>Planctomycetia</taxon>
        <taxon>Pirellulales</taxon>
        <taxon>Lacipirellulaceae</taxon>
        <taxon>Bythopirellula</taxon>
    </lineage>
</organism>
<gene>
    <name evidence="1" type="ORF">Pla144_46750</name>
</gene>
<proteinExistence type="predicted"/>
<comment type="caution">
    <text evidence="1">The sequence shown here is derived from an EMBL/GenBank/DDBJ whole genome shotgun (WGS) entry which is preliminary data.</text>
</comment>
<dbReference type="EMBL" id="SJPS01000011">
    <property type="protein sequence ID" value="TWU21266.1"/>
    <property type="molecule type" value="Genomic_DNA"/>
</dbReference>
<protein>
    <submittedName>
        <fullName evidence="1">Uncharacterized protein</fullName>
    </submittedName>
</protein>
<sequence>MKRQTWPTSISKLSDESAHLQLGKLCLRDLKVALFNQFFLS</sequence>
<name>A0A5C6CD13_9BACT</name>
<evidence type="ECO:0000313" key="1">
    <source>
        <dbReference type="EMBL" id="TWU21266.1"/>
    </source>
</evidence>
<reference evidence="1 2" key="1">
    <citation type="submission" date="2019-02" db="EMBL/GenBank/DDBJ databases">
        <title>Deep-cultivation of Planctomycetes and their phenomic and genomic characterization uncovers novel biology.</title>
        <authorList>
            <person name="Wiegand S."/>
            <person name="Jogler M."/>
            <person name="Boedeker C."/>
            <person name="Pinto D."/>
            <person name="Vollmers J."/>
            <person name="Rivas-Marin E."/>
            <person name="Kohn T."/>
            <person name="Peeters S.H."/>
            <person name="Heuer A."/>
            <person name="Rast P."/>
            <person name="Oberbeckmann S."/>
            <person name="Bunk B."/>
            <person name="Jeske O."/>
            <person name="Meyerdierks A."/>
            <person name="Storesund J.E."/>
            <person name="Kallscheuer N."/>
            <person name="Luecker S."/>
            <person name="Lage O.M."/>
            <person name="Pohl T."/>
            <person name="Merkel B.J."/>
            <person name="Hornburger P."/>
            <person name="Mueller R.-W."/>
            <person name="Bruemmer F."/>
            <person name="Labrenz M."/>
            <person name="Spormann A.M."/>
            <person name="Op Den Camp H."/>
            <person name="Overmann J."/>
            <person name="Amann R."/>
            <person name="Jetten M.S.M."/>
            <person name="Mascher T."/>
            <person name="Medema M.H."/>
            <person name="Devos D.P."/>
            <person name="Kaster A.-K."/>
            <person name="Ovreas L."/>
            <person name="Rohde M."/>
            <person name="Galperin M.Y."/>
            <person name="Jogler C."/>
        </authorList>
    </citation>
    <scope>NUCLEOTIDE SEQUENCE [LARGE SCALE GENOMIC DNA]</scope>
    <source>
        <strain evidence="1 2">Pla144</strain>
    </source>
</reference>
<accession>A0A5C6CD13</accession>